<dbReference type="InterPro" id="IPR015943">
    <property type="entry name" value="WD40/YVTN_repeat-like_dom_sf"/>
</dbReference>
<reference evidence="3" key="1">
    <citation type="journal article" date="2019" name="Int. J. Syst. Evol. Microbiol.">
        <title>The Global Catalogue of Microorganisms (GCM) 10K type strain sequencing project: providing services to taxonomists for standard genome sequencing and annotation.</title>
        <authorList>
            <consortium name="The Broad Institute Genomics Platform"/>
            <consortium name="The Broad Institute Genome Sequencing Center for Infectious Disease"/>
            <person name="Wu L."/>
            <person name="Ma J."/>
        </authorList>
    </citation>
    <scope>NUCLEOTIDE SEQUENCE [LARGE SCALE GENOMIC DNA]</scope>
    <source>
        <strain evidence="3">JCM 18015</strain>
    </source>
</reference>
<dbReference type="InterPro" id="IPR002372">
    <property type="entry name" value="PQQ_rpt_dom"/>
</dbReference>
<dbReference type="Proteomes" id="UP001499910">
    <property type="component" value="Unassembled WGS sequence"/>
</dbReference>
<keyword evidence="3" id="KW-1185">Reference proteome</keyword>
<comment type="caution">
    <text evidence="2">The sequence shown here is derived from an EMBL/GenBank/DDBJ whole genome shotgun (WGS) entry which is preliminary data.</text>
</comment>
<dbReference type="InterPro" id="IPR011047">
    <property type="entry name" value="Quinoprotein_ADH-like_sf"/>
</dbReference>
<feature type="domain" description="Pyrrolo-quinoline quinone repeat" evidence="1">
    <location>
        <begin position="140"/>
        <end position="373"/>
    </location>
</feature>
<proteinExistence type="predicted"/>
<dbReference type="EMBL" id="BAABHW010000001">
    <property type="protein sequence ID" value="GAA5069874.1"/>
    <property type="molecule type" value="Genomic_DNA"/>
</dbReference>
<sequence length="456" mass="47601">MMIEADAPRPSVTRRNQSLRRAIGLAVLLGSAMTLAACDREVILPGERLDTRAVLTGAESAGETVDAARPISLPAARSLGSWEMRGFDAQNRTPHGALSGALQQVWSADIGAGNSRRQRLTADPVAAGGRVFTLDAEAGLQATSLSNGAPVWRVSLEPGFDRGGAVSGGGLAVSGGRLYATTGFGELIALDPASGNIQWRQRLGAGIGAPTVAGGTVYVVSRDNSAWAIDAETGRIEWEVPSAPANAVLSGGAAPAVSDNLVILPYGSGELVAASRSTGLRMWSTAVAGGRLGVAYSNINDITGDPVVVGGTVYTGNQSGRVIALNARTGTRIWTATEGSYSPVLAAGDSLFFVSDRNELIRIDADTGERVWGTELPLYVRERERRRRAVFTHYGPILAGGRLLVASGDERVRLFSPESGELVGSVELRNGAAAAPIVVNDMLLVLTEDGRLTAYR</sequence>
<protein>
    <submittedName>
        <fullName evidence="2">PQQ-like beta-propeller repeat protein</fullName>
    </submittedName>
</protein>
<dbReference type="PANTHER" id="PTHR34512">
    <property type="entry name" value="CELL SURFACE PROTEIN"/>
    <property type="match status" value="1"/>
</dbReference>
<evidence type="ECO:0000313" key="2">
    <source>
        <dbReference type="EMBL" id="GAA5069874.1"/>
    </source>
</evidence>
<evidence type="ECO:0000259" key="1">
    <source>
        <dbReference type="Pfam" id="PF13360"/>
    </source>
</evidence>
<organism evidence="2 3">
    <name type="scientific">[Roseibacterium] beibuensis</name>
    <dbReference type="NCBI Taxonomy" id="1193142"/>
    <lineage>
        <taxon>Bacteria</taxon>
        <taxon>Pseudomonadati</taxon>
        <taxon>Pseudomonadota</taxon>
        <taxon>Alphaproteobacteria</taxon>
        <taxon>Rhodobacterales</taxon>
        <taxon>Roseobacteraceae</taxon>
        <taxon>Roseicyclus</taxon>
    </lineage>
</organism>
<dbReference type="SMART" id="SM00564">
    <property type="entry name" value="PQQ"/>
    <property type="match status" value="7"/>
</dbReference>
<dbReference type="SUPFAM" id="SSF50998">
    <property type="entry name" value="Quinoprotein alcohol dehydrogenase-like"/>
    <property type="match status" value="1"/>
</dbReference>
<accession>A0ABP9L2N6</accession>
<dbReference type="RefSeq" id="WP_310796365.1">
    <property type="nucleotide sequence ID" value="NZ_BAABHW010000001.1"/>
</dbReference>
<feature type="domain" description="Pyrrolo-quinoline quinone repeat" evidence="1">
    <location>
        <begin position="396"/>
        <end position="455"/>
    </location>
</feature>
<evidence type="ECO:0000313" key="3">
    <source>
        <dbReference type="Proteomes" id="UP001499910"/>
    </source>
</evidence>
<name>A0ABP9L2N6_9RHOB</name>
<gene>
    <name evidence="2" type="ORF">GCM10023209_12070</name>
</gene>
<dbReference type="Pfam" id="PF13360">
    <property type="entry name" value="PQQ_2"/>
    <property type="match status" value="2"/>
</dbReference>
<dbReference type="InterPro" id="IPR018391">
    <property type="entry name" value="PQQ_b-propeller_rpt"/>
</dbReference>
<dbReference type="Gene3D" id="2.130.10.10">
    <property type="entry name" value="YVTN repeat-like/Quinoprotein amine dehydrogenase"/>
    <property type="match status" value="1"/>
</dbReference>
<dbReference type="PANTHER" id="PTHR34512:SF30">
    <property type="entry name" value="OUTER MEMBRANE PROTEIN ASSEMBLY FACTOR BAMB"/>
    <property type="match status" value="1"/>
</dbReference>